<dbReference type="AlphaFoldDB" id="A0A9W8GC80"/>
<proteinExistence type="inferred from homology"/>
<keyword evidence="5" id="KW-0804">Transcription</keyword>
<comment type="subcellular location">
    <subcellularLocation>
        <location evidence="1">Nucleus</location>
    </subcellularLocation>
</comment>
<dbReference type="Pfam" id="PF04858">
    <property type="entry name" value="TH1"/>
    <property type="match status" value="1"/>
</dbReference>
<dbReference type="GO" id="GO:0034244">
    <property type="term" value="P:negative regulation of transcription elongation by RNA polymerase II"/>
    <property type="evidence" value="ECO:0007669"/>
    <property type="project" value="TreeGrafter"/>
</dbReference>
<evidence type="ECO:0008006" key="10">
    <source>
        <dbReference type="Google" id="ProtNLM"/>
    </source>
</evidence>
<evidence type="ECO:0000256" key="2">
    <source>
        <dbReference type="ARBA" id="ARBA00005726"/>
    </source>
</evidence>
<feature type="region of interest" description="Disordered" evidence="7">
    <location>
        <begin position="1"/>
        <end position="32"/>
    </location>
</feature>
<name>A0A9W8GC80_9FUNG</name>
<dbReference type="Proteomes" id="UP001151518">
    <property type="component" value="Unassembled WGS sequence"/>
</dbReference>
<evidence type="ECO:0000256" key="5">
    <source>
        <dbReference type="ARBA" id="ARBA00023163"/>
    </source>
</evidence>
<keyword evidence="6" id="KW-0539">Nucleus</keyword>
<reference evidence="8" key="1">
    <citation type="submission" date="2022-07" db="EMBL/GenBank/DDBJ databases">
        <title>Phylogenomic reconstructions and comparative analyses of Kickxellomycotina fungi.</title>
        <authorList>
            <person name="Reynolds N.K."/>
            <person name="Stajich J.E."/>
            <person name="Barry K."/>
            <person name="Grigoriev I.V."/>
            <person name="Crous P."/>
            <person name="Smith M.E."/>
        </authorList>
    </citation>
    <scope>NUCLEOTIDE SEQUENCE</scope>
    <source>
        <strain evidence="8">NRRL 3115</strain>
    </source>
</reference>
<dbReference type="InterPro" id="IPR006942">
    <property type="entry name" value="TH1"/>
</dbReference>
<evidence type="ECO:0000256" key="4">
    <source>
        <dbReference type="ARBA" id="ARBA00023015"/>
    </source>
</evidence>
<dbReference type="OrthoDB" id="511287at2759"/>
<evidence type="ECO:0000256" key="6">
    <source>
        <dbReference type="ARBA" id="ARBA00023242"/>
    </source>
</evidence>
<keyword evidence="4" id="KW-0805">Transcription regulation</keyword>
<keyword evidence="3" id="KW-0678">Repressor</keyword>
<organism evidence="8 9">
    <name type="scientific">Coemansia spiralis</name>
    <dbReference type="NCBI Taxonomy" id="417178"/>
    <lineage>
        <taxon>Eukaryota</taxon>
        <taxon>Fungi</taxon>
        <taxon>Fungi incertae sedis</taxon>
        <taxon>Zoopagomycota</taxon>
        <taxon>Kickxellomycotina</taxon>
        <taxon>Kickxellomycetes</taxon>
        <taxon>Kickxellales</taxon>
        <taxon>Kickxellaceae</taxon>
        <taxon>Coemansia</taxon>
    </lineage>
</organism>
<evidence type="ECO:0000256" key="3">
    <source>
        <dbReference type="ARBA" id="ARBA00022491"/>
    </source>
</evidence>
<dbReference type="PANTHER" id="PTHR12144">
    <property type="entry name" value="NEGATIVE ELONGATION FACTOR D"/>
    <property type="match status" value="1"/>
</dbReference>
<dbReference type="EMBL" id="JANBTW010000002">
    <property type="protein sequence ID" value="KAJ2680927.1"/>
    <property type="molecule type" value="Genomic_DNA"/>
</dbReference>
<sequence>MSETNGSGNSGKPPLSDADRKRLSQEEAKSEFSKLDAIMEPTTIGFVDQYLEAGGAPFNIMNLLMSSYEGFAAMANMVTHDISAAYEVDAKTAVLDTISRQIVEGFDANKADEEYNRTQHLPQYIDEMTPHRTWRKTIYRLSEKYPKSTMINDALQRIAEQGHQAEMTSLNSTSLHTHVFYSLLTECLENITPADDQNINKRMQELLNAVCRGEQTYILAQYLLQNVRHKLGKKNTASLRRIEQELESYILDNYDLPQLAIHVRLLLDGRAVGGNDVIADAIAAIIQSGYAAPGDVNILYKQYHNAFSSGQHMPPVELLREERVFLPIMHQAFGHLWSSSNVMNTRTELMDKYLWLIAYATLYEDGEQKDVSKQELLKLLVSQMKEIREELPIHPNQTSFNRIIRRVIDWISVPVLARIVLLWVRDMLSDDGFAYYETYFHSSEVPIPLLLLEEIAYRHPLLKPLVFSVYKESFESRVKQFMPEKQIRLQRTVVNRIATLVQLDYALPVLQYLVQQAEMVDESVTVYFIYRVLVQFDPPYPKEFYKPILEVTERVMESVKVAKEKELEPIRQFLESIDNSLAKRLCNLLPVTGSSTP</sequence>
<dbReference type="GO" id="GO:0032021">
    <property type="term" value="C:NELF complex"/>
    <property type="evidence" value="ECO:0007669"/>
    <property type="project" value="TreeGrafter"/>
</dbReference>
<evidence type="ECO:0000313" key="9">
    <source>
        <dbReference type="Proteomes" id="UP001151518"/>
    </source>
</evidence>
<accession>A0A9W8GC80</accession>
<evidence type="ECO:0000313" key="8">
    <source>
        <dbReference type="EMBL" id="KAJ2680927.1"/>
    </source>
</evidence>
<comment type="similarity">
    <text evidence="2">Belongs to the NELF-D family.</text>
</comment>
<dbReference type="PANTHER" id="PTHR12144:SF0">
    <property type="entry name" value="NEGATIVE ELONGATION FACTOR C_D"/>
    <property type="match status" value="1"/>
</dbReference>
<dbReference type="GO" id="GO:0003723">
    <property type="term" value="F:RNA binding"/>
    <property type="evidence" value="ECO:0007669"/>
    <property type="project" value="TreeGrafter"/>
</dbReference>
<gene>
    <name evidence="8" type="ORF">GGI25_000231</name>
</gene>
<evidence type="ECO:0000256" key="7">
    <source>
        <dbReference type="SAM" id="MobiDB-lite"/>
    </source>
</evidence>
<protein>
    <recommendedName>
        <fullName evidence="10">TH1 protein</fullName>
    </recommendedName>
</protein>
<evidence type="ECO:0000256" key="1">
    <source>
        <dbReference type="ARBA" id="ARBA00004123"/>
    </source>
</evidence>
<comment type="caution">
    <text evidence="8">The sequence shown here is derived from an EMBL/GenBank/DDBJ whole genome shotgun (WGS) entry which is preliminary data.</text>
</comment>
<feature type="compositionally biased region" description="Basic and acidic residues" evidence="7">
    <location>
        <begin position="17"/>
        <end position="32"/>
    </location>
</feature>